<dbReference type="PANTHER" id="PTHR33360:SF4">
    <property type="entry name" value="TRANSPOSASE IS200-LIKE PROTEIN"/>
    <property type="match status" value="1"/>
</dbReference>
<accession>A0A4U3L2F3</accession>
<dbReference type="Gene3D" id="3.30.70.1290">
    <property type="entry name" value="Transposase IS200-like"/>
    <property type="match status" value="1"/>
</dbReference>
<dbReference type="SUPFAM" id="SSF143422">
    <property type="entry name" value="Transposase IS200-like"/>
    <property type="match status" value="1"/>
</dbReference>
<evidence type="ECO:0000313" key="3">
    <source>
        <dbReference type="Proteomes" id="UP000305848"/>
    </source>
</evidence>
<protein>
    <submittedName>
        <fullName evidence="2">IS200/IS605 family transposase</fullName>
    </submittedName>
</protein>
<evidence type="ECO:0000259" key="1">
    <source>
        <dbReference type="SMART" id="SM01321"/>
    </source>
</evidence>
<organism evidence="2 3">
    <name type="scientific">Ilyomonas limi</name>
    <dbReference type="NCBI Taxonomy" id="2575867"/>
    <lineage>
        <taxon>Bacteria</taxon>
        <taxon>Pseudomonadati</taxon>
        <taxon>Bacteroidota</taxon>
        <taxon>Chitinophagia</taxon>
        <taxon>Chitinophagales</taxon>
        <taxon>Chitinophagaceae</taxon>
        <taxon>Ilyomonas</taxon>
    </lineage>
</organism>
<dbReference type="GO" id="GO:0003677">
    <property type="term" value="F:DNA binding"/>
    <property type="evidence" value="ECO:0007669"/>
    <property type="project" value="InterPro"/>
</dbReference>
<dbReference type="AlphaFoldDB" id="A0A4U3L2F3"/>
<keyword evidence="3" id="KW-1185">Reference proteome</keyword>
<dbReference type="GO" id="GO:0004803">
    <property type="term" value="F:transposase activity"/>
    <property type="evidence" value="ECO:0007669"/>
    <property type="project" value="InterPro"/>
</dbReference>
<comment type="caution">
    <text evidence="2">The sequence shown here is derived from an EMBL/GenBank/DDBJ whole genome shotgun (WGS) entry which is preliminary data.</text>
</comment>
<dbReference type="PANTHER" id="PTHR33360">
    <property type="entry name" value="TRANSPOSASE FOR INSERTION SEQUENCE ELEMENT IS200"/>
    <property type="match status" value="1"/>
</dbReference>
<dbReference type="InterPro" id="IPR036515">
    <property type="entry name" value="Transposase_17_sf"/>
</dbReference>
<dbReference type="SMART" id="SM01321">
    <property type="entry name" value="Y1_Tnp"/>
    <property type="match status" value="1"/>
</dbReference>
<name>A0A4U3L2F3_9BACT</name>
<dbReference type="RefSeq" id="WP_137261184.1">
    <property type="nucleotide sequence ID" value="NZ_SZQL01000005.1"/>
</dbReference>
<dbReference type="Pfam" id="PF01797">
    <property type="entry name" value="Y1_Tnp"/>
    <property type="match status" value="1"/>
</dbReference>
<dbReference type="Proteomes" id="UP000305848">
    <property type="component" value="Unassembled WGS sequence"/>
</dbReference>
<dbReference type="EMBL" id="SZQL01000005">
    <property type="protein sequence ID" value="TKK69188.1"/>
    <property type="molecule type" value="Genomic_DNA"/>
</dbReference>
<dbReference type="OrthoDB" id="9798161at2"/>
<sequence length="148" mass="17470">MSEYIHKSHNVSVLLYHYVCPAKYRRVVFSEAVDGSLKEVCLEISKRYEMEFIEIGMDKDHVHFLIQSVPAMSPTQIIRTVKSITAREIFRLHPEVKQKLWGGEFWTKGYYVNTVGRHGDENTIQHYVKAQGAEKEYKRIHQQQLRLF</sequence>
<dbReference type="NCBIfam" id="NF033573">
    <property type="entry name" value="transpos_IS200"/>
    <property type="match status" value="1"/>
</dbReference>
<gene>
    <name evidence="2" type="primary">tnpA</name>
    <name evidence="2" type="ORF">FC093_07665</name>
</gene>
<feature type="domain" description="Transposase IS200-like" evidence="1">
    <location>
        <begin position="11"/>
        <end position="131"/>
    </location>
</feature>
<proteinExistence type="predicted"/>
<dbReference type="InterPro" id="IPR002686">
    <property type="entry name" value="Transposase_17"/>
</dbReference>
<reference evidence="2 3" key="1">
    <citation type="submission" date="2019-05" db="EMBL/GenBank/DDBJ databases">
        <title>Panacibacter sp. strain 17mud1-8 Genome sequencing and assembly.</title>
        <authorList>
            <person name="Chhetri G."/>
        </authorList>
    </citation>
    <scope>NUCLEOTIDE SEQUENCE [LARGE SCALE GENOMIC DNA]</scope>
    <source>
        <strain evidence="2 3">17mud1-8</strain>
    </source>
</reference>
<evidence type="ECO:0000313" key="2">
    <source>
        <dbReference type="EMBL" id="TKK69188.1"/>
    </source>
</evidence>
<dbReference type="GO" id="GO:0006313">
    <property type="term" value="P:DNA transposition"/>
    <property type="evidence" value="ECO:0007669"/>
    <property type="project" value="InterPro"/>
</dbReference>